<organism evidence="1">
    <name type="scientific">uncultured bacterium LAB20</name>
    <dbReference type="NCBI Taxonomy" id="1204709"/>
    <lineage>
        <taxon>Bacteria</taxon>
        <taxon>environmental samples</taxon>
    </lineage>
</organism>
<dbReference type="EMBL" id="JX163906">
    <property type="protein sequence ID" value="AGH13503.1"/>
    <property type="molecule type" value="Genomic_DNA"/>
</dbReference>
<accession>M4PWX2</accession>
<dbReference type="AlphaFoldDB" id="M4PWX2"/>
<name>M4PWX2_9BACT</name>
<proteinExistence type="predicted"/>
<dbReference type="Pfam" id="PF24741">
    <property type="entry name" value="AlkZ-rel"/>
    <property type="match status" value="1"/>
</dbReference>
<sequence length="240" mass="26872">MSFDRKKEAGLPHTVVSAETMLGAIEALGIVPFFENPIDGFSIEEMTARENWFDGQEDLRRTPWDWKIECVQSGDVAYGKFLWGGKAAFATTEWYAELMNWRRSLPKYQPTADQQLVLDYMEEHGSIGIKEIRALLGVKKSAADALITRLSMQCRVVTGDITRVYRGPDLHYNGWQVSSFCTPESLFTADAIPGPGGFPFGEARTLAVDHSPAESLERLVEHVRRIAPNATDKLVMKMLG</sequence>
<reference evidence="1" key="1">
    <citation type="journal article" date="2012" name="Biotechnol. Biofuels">
        <title>Microbial ?-glucosidases from cow rumen metagenome enhance the saccharification of lignocellulose in combination with commercial cellulase cocktail.</title>
        <authorList>
            <person name="Del Pozo M.V."/>
            <person name="Fernandez-Arrojo L."/>
            <person name="Gil-Martinez J."/>
            <person name="Montesinos A."/>
            <person name="Chernikova T.N."/>
            <person name="Nechitaylo T.Y."/>
            <person name="Waliszek A."/>
            <person name="Tortajada M."/>
            <person name="Rojas A."/>
            <person name="Huws S.A."/>
            <person name="Golyshina O.V."/>
            <person name="Newbold C.J."/>
            <person name="Polaina J."/>
            <person name="Ferrer M."/>
            <person name="Golyshin P.N."/>
        </authorList>
    </citation>
    <scope>NUCLEOTIDE SEQUENCE</scope>
</reference>
<dbReference type="InterPro" id="IPR056298">
    <property type="entry name" value="AlkZ-rel"/>
</dbReference>
<protein>
    <submittedName>
        <fullName evidence="1">Uncharacterized protein</fullName>
    </submittedName>
</protein>
<evidence type="ECO:0000313" key="1">
    <source>
        <dbReference type="EMBL" id="AGH13503.1"/>
    </source>
</evidence>